<comment type="similarity">
    <text evidence="1">Belongs to the disease resistance NB-LRR family.</text>
</comment>
<dbReference type="OrthoDB" id="1935686at2759"/>
<dbReference type="PANTHER" id="PTHR23155:SF1205">
    <property type="entry name" value="DISEASE RESISTANCE PROTEIN RPM1"/>
    <property type="match status" value="1"/>
</dbReference>
<gene>
    <name evidence="3" type="ORF">GSCOC_T00000936001</name>
</gene>
<organism evidence="3 4">
    <name type="scientific">Coffea canephora</name>
    <name type="common">Robusta coffee</name>
    <dbReference type="NCBI Taxonomy" id="49390"/>
    <lineage>
        <taxon>Eukaryota</taxon>
        <taxon>Viridiplantae</taxon>
        <taxon>Streptophyta</taxon>
        <taxon>Embryophyta</taxon>
        <taxon>Tracheophyta</taxon>
        <taxon>Spermatophyta</taxon>
        <taxon>Magnoliopsida</taxon>
        <taxon>eudicotyledons</taxon>
        <taxon>Gunneridae</taxon>
        <taxon>Pentapetalae</taxon>
        <taxon>asterids</taxon>
        <taxon>lamiids</taxon>
        <taxon>Gentianales</taxon>
        <taxon>Rubiaceae</taxon>
        <taxon>Ixoroideae</taxon>
        <taxon>Gardenieae complex</taxon>
        <taxon>Bertiereae - Coffeeae clade</taxon>
        <taxon>Coffeeae</taxon>
        <taxon>Coffea</taxon>
    </lineage>
</organism>
<evidence type="ECO:0000313" key="3">
    <source>
        <dbReference type="EMBL" id="CDP17456.1"/>
    </source>
</evidence>
<dbReference type="STRING" id="49390.A0A068V9V3"/>
<protein>
    <submittedName>
        <fullName evidence="3">Uncharacterized protein</fullName>
    </submittedName>
</protein>
<reference evidence="4" key="1">
    <citation type="journal article" date="2014" name="Science">
        <title>The coffee genome provides insight into the convergent evolution of caffeine biosynthesis.</title>
        <authorList>
            <person name="Denoeud F."/>
            <person name="Carretero-Paulet L."/>
            <person name="Dereeper A."/>
            <person name="Droc G."/>
            <person name="Guyot R."/>
            <person name="Pietrella M."/>
            <person name="Zheng C."/>
            <person name="Alberti A."/>
            <person name="Anthony F."/>
            <person name="Aprea G."/>
            <person name="Aury J.M."/>
            <person name="Bento P."/>
            <person name="Bernard M."/>
            <person name="Bocs S."/>
            <person name="Campa C."/>
            <person name="Cenci A."/>
            <person name="Combes M.C."/>
            <person name="Crouzillat D."/>
            <person name="Da Silva C."/>
            <person name="Daddiego L."/>
            <person name="De Bellis F."/>
            <person name="Dussert S."/>
            <person name="Garsmeur O."/>
            <person name="Gayraud T."/>
            <person name="Guignon V."/>
            <person name="Jahn K."/>
            <person name="Jamilloux V."/>
            <person name="Joet T."/>
            <person name="Labadie K."/>
            <person name="Lan T."/>
            <person name="Leclercq J."/>
            <person name="Lepelley M."/>
            <person name="Leroy T."/>
            <person name="Li L.T."/>
            <person name="Librado P."/>
            <person name="Lopez L."/>
            <person name="Munoz A."/>
            <person name="Noel B."/>
            <person name="Pallavicini A."/>
            <person name="Perrotta G."/>
            <person name="Poncet V."/>
            <person name="Pot D."/>
            <person name="Priyono X."/>
            <person name="Rigoreau M."/>
            <person name="Rouard M."/>
            <person name="Rozas J."/>
            <person name="Tranchant-Dubreuil C."/>
            <person name="VanBuren R."/>
            <person name="Zhang Q."/>
            <person name="Andrade A.C."/>
            <person name="Argout X."/>
            <person name="Bertrand B."/>
            <person name="de Kochko A."/>
            <person name="Graziosi G."/>
            <person name="Henry R.J."/>
            <person name="Jayarama X."/>
            <person name="Ming R."/>
            <person name="Nagai C."/>
            <person name="Rounsley S."/>
            <person name="Sankoff D."/>
            <person name="Giuliano G."/>
            <person name="Albert V.A."/>
            <person name="Wincker P."/>
            <person name="Lashermes P."/>
        </authorList>
    </citation>
    <scope>NUCLEOTIDE SEQUENCE [LARGE SCALE GENOMIC DNA]</scope>
    <source>
        <strain evidence="4">cv. DH200-94</strain>
    </source>
</reference>
<dbReference type="InterPro" id="IPR027417">
    <property type="entry name" value="P-loop_NTPase"/>
</dbReference>
<evidence type="ECO:0000256" key="1">
    <source>
        <dbReference type="ARBA" id="ARBA00008894"/>
    </source>
</evidence>
<dbReference type="EMBL" id="HG739244">
    <property type="protein sequence ID" value="CDP17456.1"/>
    <property type="molecule type" value="Genomic_DNA"/>
</dbReference>
<dbReference type="SUPFAM" id="SSF52540">
    <property type="entry name" value="P-loop containing nucleoside triphosphate hydrolases"/>
    <property type="match status" value="1"/>
</dbReference>
<dbReference type="Proteomes" id="UP000295252">
    <property type="component" value="Chromosome VII"/>
</dbReference>
<dbReference type="Gramene" id="CDP17456">
    <property type="protein sequence ID" value="CDP17456"/>
    <property type="gene ID" value="GSCOC_T00000936001"/>
</dbReference>
<evidence type="ECO:0000256" key="2">
    <source>
        <dbReference type="ARBA" id="ARBA00022614"/>
    </source>
</evidence>
<dbReference type="AlphaFoldDB" id="A0A068V9V3"/>
<dbReference type="InterPro" id="IPR044974">
    <property type="entry name" value="Disease_R_plants"/>
</dbReference>
<dbReference type="InterPro" id="IPR036388">
    <property type="entry name" value="WH-like_DNA-bd_sf"/>
</dbReference>
<evidence type="ECO:0000313" key="4">
    <source>
        <dbReference type="Proteomes" id="UP000295252"/>
    </source>
</evidence>
<keyword evidence="2" id="KW-0433">Leucine-rich repeat</keyword>
<name>A0A068V9V3_COFCA</name>
<dbReference type="PANTHER" id="PTHR23155">
    <property type="entry name" value="DISEASE RESISTANCE PROTEIN RP"/>
    <property type="match status" value="1"/>
</dbReference>
<proteinExistence type="inferred from homology"/>
<dbReference type="GO" id="GO:0098542">
    <property type="term" value="P:defense response to other organism"/>
    <property type="evidence" value="ECO:0007669"/>
    <property type="project" value="TreeGrafter"/>
</dbReference>
<dbReference type="Gene3D" id="1.10.10.10">
    <property type="entry name" value="Winged helix-like DNA-binding domain superfamily/Winged helix DNA-binding domain"/>
    <property type="match status" value="1"/>
</dbReference>
<accession>A0A068V9V3</accession>
<sequence length="116" mass="13035">MVRKCGGLPLALHVLGGILKDKDSLREWKIVNANIGSYLSTGKGNEEGSAGGAIARVCYNTLPYYLKPCFLYLGTFLEDEYIDAKELYLLWIAEGMVLSQHRRNGDIIQCFREVFD</sequence>
<keyword evidence="4" id="KW-1185">Reference proteome</keyword>
<dbReference type="InParanoid" id="A0A068V9V3"/>
<dbReference type="PhylomeDB" id="A0A068V9V3"/>
<dbReference type="InterPro" id="IPR042197">
    <property type="entry name" value="Apaf_helical"/>
</dbReference>
<dbReference type="GO" id="GO:0043531">
    <property type="term" value="F:ADP binding"/>
    <property type="evidence" value="ECO:0007669"/>
    <property type="project" value="InterPro"/>
</dbReference>
<dbReference type="Gene3D" id="1.10.8.430">
    <property type="entry name" value="Helical domain of apoptotic protease-activating factors"/>
    <property type="match status" value="1"/>
</dbReference>